<dbReference type="AlphaFoldDB" id="A0A968KVC8"/>
<dbReference type="RefSeq" id="WP_167695075.1">
    <property type="nucleotide sequence ID" value="NZ_CP118181.1"/>
</dbReference>
<protein>
    <recommendedName>
        <fullName evidence="4">Transmembrane protein</fullName>
    </recommendedName>
</protein>
<feature type="transmembrane region" description="Helical" evidence="1">
    <location>
        <begin position="12"/>
        <end position="41"/>
    </location>
</feature>
<comment type="caution">
    <text evidence="2">The sequence shown here is derived from an EMBL/GenBank/DDBJ whole genome shotgun (WGS) entry which is preliminary data.</text>
</comment>
<dbReference type="Proteomes" id="UP000778951">
    <property type="component" value="Unassembled WGS sequence"/>
</dbReference>
<evidence type="ECO:0000256" key="1">
    <source>
        <dbReference type="SAM" id="Phobius"/>
    </source>
</evidence>
<name>A0A968KVC8_9SPIO</name>
<feature type="transmembrane region" description="Helical" evidence="1">
    <location>
        <begin position="104"/>
        <end position="125"/>
    </location>
</feature>
<evidence type="ECO:0008006" key="4">
    <source>
        <dbReference type="Google" id="ProtNLM"/>
    </source>
</evidence>
<sequence length="191" mass="22251">MRIKKEFAWLGAVPFHLLVMLGSGMLLFVGISMLPWAWIAWLSLQISHITRLYEEYNLDRWRSLLPIVLWMGGWLLLRLKRIISANALGQAIPKKKHDEDDYNTVLVVIALIFFLIIVGLIVSLVKKQWARLVHYLLAQAWLAHYTEQSLLHMMVVSLIGALILTRFFSDQRDRHNKERAEAHHFGEIKSK</sequence>
<organism evidence="2 3">
    <name type="scientific">Entomospira culicis</name>
    <dbReference type="NCBI Taxonomy" id="2719989"/>
    <lineage>
        <taxon>Bacteria</taxon>
        <taxon>Pseudomonadati</taxon>
        <taxon>Spirochaetota</taxon>
        <taxon>Spirochaetia</taxon>
        <taxon>Spirochaetales</taxon>
        <taxon>Spirochaetaceae</taxon>
        <taxon>Entomospira</taxon>
    </lineage>
</organism>
<evidence type="ECO:0000313" key="3">
    <source>
        <dbReference type="Proteomes" id="UP000778951"/>
    </source>
</evidence>
<feature type="transmembrane region" description="Helical" evidence="1">
    <location>
        <begin position="150"/>
        <end position="169"/>
    </location>
</feature>
<proteinExistence type="predicted"/>
<evidence type="ECO:0000313" key="2">
    <source>
        <dbReference type="EMBL" id="NIZ68963.1"/>
    </source>
</evidence>
<dbReference type="EMBL" id="JAATLM010000001">
    <property type="protein sequence ID" value="NIZ68963.1"/>
    <property type="molecule type" value="Genomic_DNA"/>
</dbReference>
<keyword evidence="1" id="KW-0812">Transmembrane</keyword>
<keyword evidence="1" id="KW-0472">Membrane</keyword>
<feature type="transmembrane region" description="Helical" evidence="1">
    <location>
        <begin position="61"/>
        <end position="77"/>
    </location>
</feature>
<reference evidence="2" key="1">
    <citation type="submission" date="2020-03" db="EMBL/GenBank/DDBJ databases">
        <title>Spirochaetal bacteria isolated from arthropods constitute a novel genus Entomospira genus novum within the order Spirochaetales.</title>
        <authorList>
            <person name="Grana-Miraglia L."/>
            <person name="Sikutova S."/>
            <person name="Fingerle V."/>
            <person name="Sing A."/>
            <person name="Castillo-Ramirez S."/>
            <person name="Margos G."/>
            <person name="Rudolf I."/>
        </authorList>
    </citation>
    <scope>NUCLEOTIDE SEQUENCE</scope>
    <source>
        <strain evidence="2">BR149</strain>
    </source>
</reference>
<accession>A0A968KVC8</accession>
<keyword evidence="3" id="KW-1185">Reference proteome</keyword>
<gene>
    <name evidence="2" type="ORF">HCT48_01855</name>
</gene>
<keyword evidence="1" id="KW-1133">Transmembrane helix</keyword>